<feature type="region of interest" description="Disordered" evidence="5">
    <location>
        <begin position="93"/>
        <end position="145"/>
    </location>
</feature>
<evidence type="ECO:0000256" key="1">
    <source>
        <dbReference type="ARBA" id="ARBA00022741"/>
    </source>
</evidence>
<name>X1BXJ6_9ZZZZ</name>
<keyword evidence="4" id="KW-0067">ATP-binding</keyword>
<evidence type="ECO:0000256" key="4">
    <source>
        <dbReference type="ARBA" id="ARBA00022840"/>
    </source>
</evidence>
<evidence type="ECO:0000256" key="2">
    <source>
        <dbReference type="ARBA" id="ARBA00022801"/>
    </source>
</evidence>
<gene>
    <name evidence="7" type="ORF">S01H4_45607</name>
</gene>
<dbReference type="PANTHER" id="PTHR14025:SF20">
    <property type="entry name" value="FANCONI ANEMIA GROUP M PROTEIN"/>
    <property type="match status" value="1"/>
</dbReference>
<evidence type="ECO:0000256" key="3">
    <source>
        <dbReference type="ARBA" id="ARBA00022806"/>
    </source>
</evidence>
<dbReference type="GO" id="GO:0016787">
    <property type="term" value="F:hydrolase activity"/>
    <property type="evidence" value="ECO:0007669"/>
    <property type="project" value="UniProtKB-KW"/>
</dbReference>
<comment type="caution">
    <text evidence="7">The sequence shown here is derived from an EMBL/GenBank/DDBJ whole genome shotgun (WGS) entry which is preliminary data.</text>
</comment>
<keyword evidence="2" id="KW-0378">Hydrolase</keyword>
<proteinExistence type="predicted"/>
<evidence type="ECO:0000256" key="5">
    <source>
        <dbReference type="SAM" id="MobiDB-lite"/>
    </source>
</evidence>
<feature type="non-terminal residue" evidence="7">
    <location>
        <position position="1"/>
    </location>
</feature>
<keyword evidence="3" id="KW-0347">Helicase</keyword>
<evidence type="ECO:0000259" key="6">
    <source>
        <dbReference type="PROSITE" id="PS51194"/>
    </source>
</evidence>
<dbReference type="PROSITE" id="PS51194">
    <property type="entry name" value="HELICASE_CTER"/>
    <property type="match status" value="1"/>
</dbReference>
<dbReference type="EMBL" id="BART01025405">
    <property type="protein sequence ID" value="GAH00496.1"/>
    <property type="molecule type" value="Genomic_DNA"/>
</dbReference>
<dbReference type="Pfam" id="PF00271">
    <property type="entry name" value="Helicase_C"/>
    <property type="match status" value="1"/>
</dbReference>
<evidence type="ECO:0000313" key="7">
    <source>
        <dbReference type="EMBL" id="GAH00496.1"/>
    </source>
</evidence>
<dbReference type="GO" id="GO:0005524">
    <property type="term" value="F:ATP binding"/>
    <property type="evidence" value="ECO:0007669"/>
    <property type="project" value="UniProtKB-KW"/>
</dbReference>
<dbReference type="SMART" id="SM00490">
    <property type="entry name" value="HELICc"/>
    <property type="match status" value="1"/>
</dbReference>
<reference evidence="7" key="1">
    <citation type="journal article" date="2014" name="Front. Microbiol.">
        <title>High frequency of phylogenetically diverse reductive dehalogenase-homologous genes in deep subseafloor sedimentary metagenomes.</title>
        <authorList>
            <person name="Kawai M."/>
            <person name="Futagami T."/>
            <person name="Toyoda A."/>
            <person name="Takaki Y."/>
            <person name="Nishi S."/>
            <person name="Hori S."/>
            <person name="Arai W."/>
            <person name="Tsubouchi T."/>
            <person name="Morono Y."/>
            <person name="Uchiyama I."/>
            <person name="Ito T."/>
            <person name="Fujiyama A."/>
            <person name="Inagaki F."/>
            <person name="Takami H."/>
        </authorList>
    </citation>
    <scope>NUCLEOTIDE SEQUENCE</scope>
    <source>
        <strain evidence="7">Expedition CK06-06</strain>
    </source>
</reference>
<dbReference type="AlphaFoldDB" id="X1BXJ6"/>
<organism evidence="7">
    <name type="scientific">marine sediment metagenome</name>
    <dbReference type="NCBI Taxonomy" id="412755"/>
    <lineage>
        <taxon>unclassified sequences</taxon>
        <taxon>metagenomes</taxon>
        <taxon>ecological metagenomes</taxon>
    </lineage>
</organism>
<dbReference type="InterPro" id="IPR027417">
    <property type="entry name" value="P-loop_NTPase"/>
</dbReference>
<dbReference type="Gene3D" id="3.40.50.300">
    <property type="entry name" value="P-loop containing nucleotide triphosphate hydrolases"/>
    <property type="match status" value="1"/>
</dbReference>
<keyword evidence="1" id="KW-0547">Nucleotide-binding</keyword>
<dbReference type="SUPFAM" id="SSF52540">
    <property type="entry name" value="P-loop containing nucleoside triphosphate hydrolases"/>
    <property type="match status" value="1"/>
</dbReference>
<dbReference type="InterPro" id="IPR001650">
    <property type="entry name" value="Helicase_C-like"/>
</dbReference>
<feature type="domain" description="Helicase C-terminal" evidence="6">
    <location>
        <begin position="1"/>
        <end position="98"/>
    </location>
</feature>
<sequence length="232" mass="27165">DQFKQGVYNVLVSTNVGEEGLDIAECDLVVFYDVVASEIRLIQRKGRTARHRKGRVVILYCKGTHDEVYLRIALSKLKKMNVNLKNPQQLKESYNEEYVPENGDSGDNFLESSKVEKLERPRSKHQSKLYSFMEPDEQQHEPEEEMSEVKISKLLPMKFGIRKKLEKDHVDFKIVGSDLHIVIFNKVLIQIYNPRHIIENESFISENQELAESERFFMKLHLQKLIDKLKDT</sequence>
<protein>
    <recommendedName>
        <fullName evidence="6">Helicase C-terminal domain-containing protein</fullName>
    </recommendedName>
</protein>
<accession>X1BXJ6</accession>
<dbReference type="PANTHER" id="PTHR14025">
    <property type="entry name" value="FANCONI ANEMIA GROUP M FANCM FAMILY MEMBER"/>
    <property type="match status" value="1"/>
</dbReference>
<dbReference type="GO" id="GO:0004386">
    <property type="term" value="F:helicase activity"/>
    <property type="evidence" value="ECO:0007669"/>
    <property type="project" value="UniProtKB-KW"/>
</dbReference>